<comment type="caution">
    <text evidence="1">The sequence shown here is derived from an EMBL/GenBank/DDBJ whole genome shotgun (WGS) entry which is preliminary data.</text>
</comment>
<name>A0AAN5C1L4_ASPOZ</name>
<proteinExistence type="predicted"/>
<organism evidence="1 2">
    <name type="scientific">Aspergillus oryzae</name>
    <name type="common">Yellow koji mold</name>
    <dbReference type="NCBI Taxonomy" id="5062"/>
    <lineage>
        <taxon>Eukaryota</taxon>
        <taxon>Fungi</taxon>
        <taxon>Dikarya</taxon>
        <taxon>Ascomycota</taxon>
        <taxon>Pezizomycotina</taxon>
        <taxon>Eurotiomycetes</taxon>
        <taxon>Eurotiomycetidae</taxon>
        <taxon>Eurotiales</taxon>
        <taxon>Aspergillaceae</taxon>
        <taxon>Aspergillus</taxon>
        <taxon>Aspergillus subgen. Circumdati</taxon>
    </lineage>
</organism>
<dbReference type="AlphaFoldDB" id="A0AAN5C1L4"/>
<reference evidence="1" key="1">
    <citation type="submission" date="2023-04" db="EMBL/GenBank/DDBJ databases">
        <title>Aspergillus oryzae NBRC 4228.</title>
        <authorList>
            <person name="Ichikawa N."/>
            <person name="Sato H."/>
            <person name="Tonouchi N."/>
        </authorList>
    </citation>
    <scope>NUCLEOTIDE SEQUENCE</scope>
    <source>
        <strain evidence="1">NBRC 4228</strain>
    </source>
</reference>
<accession>A0AAN5C1L4</accession>
<dbReference type="Proteomes" id="UP001165205">
    <property type="component" value="Unassembled WGS sequence"/>
</dbReference>
<evidence type="ECO:0000313" key="1">
    <source>
        <dbReference type="EMBL" id="GMG35974.1"/>
    </source>
</evidence>
<dbReference type="EMBL" id="BSYA01000185">
    <property type="protein sequence ID" value="GMG35974.1"/>
    <property type="molecule type" value="Genomic_DNA"/>
</dbReference>
<sequence length="101" mass="11408">MASKNNHFVLPDSTPRSSKLTINIAGFHVHLYGVQELSAQQREDTTVLFHIHGRTRTYKDAEPVAHQLLYGMRERGDSNRGLVVATFDNRNHGDRTVSSYA</sequence>
<protein>
    <submittedName>
        <fullName evidence="1">Unnamed protein product</fullName>
    </submittedName>
</protein>
<evidence type="ECO:0000313" key="2">
    <source>
        <dbReference type="Proteomes" id="UP001165205"/>
    </source>
</evidence>
<gene>
    <name evidence="1" type="ORF">Aory04_001109900</name>
</gene>